<dbReference type="OrthoDB" id="2505591at2759"/>
<feature type="compositionally biased region" description="Low complexity" evidence="1">
    <location>
        <begin position="203"/>
        <end position="212"/>
    </location>
</feature>
<dbReference type="InterPro" id="IPR046798">
    <property type="entry name" value="2OG-FeII_Oxy_6"/>
</dbReference>
<proteinExistence type="predicted"/>
<evidence type="ECO:0000259" key="2">
    <source>
        <dbReference type="Pfam" id="PF20515"/>
    </source>
</evidence>
<protein>
    <recommendedName>
        <fullName evidence="2">Tet-like 2OG-Fe(II) oxygenase domain-containing protein</fullName>
    </recommendedName>
</protein>
<evidence type="ECO:0000256" key="1">
    <source>
        <dbReference type="SAM" id="MobiDB-lite"/>
    </source>
</evidence>
<reference evidence="3 4" key="1">
    <citation type="submission" date="2017-11" db="EMBL/GenBank/DDBJ databases">
        <title>De novo assembly and phasing of dikaryotic genomes from two isolates of Puccinia coronata f. sp. avenae, the causal agent of oat crown rust.</title>
        <authorList>
            <person name="Miller M.E."/>
            <person name="Zhang Y."/>
            <person name="Omidvar V."/>
            <person name="Sperschneider J."/>
            <person name="Schwessinger B."/>
            <person name="Raley C."/>
            <person name="Palmer J.M."/>
            <person name="Garnica D."/>
            <person name="Upadhyaya N."/>
            <person name="Rathjen J."/>
            <person name="Taylor J.M."/>
            <person name="Park R.F."/>
            <person name="Dodds P.N."/>
            <person name="Hirsch C.D."/>
            <person name="Kianian S.F."/>
            <person name="Figueroa M."/>
        </authorList>
    </citation>
    <scope>NUCLEOTIDE SEQUENCE [LARGE SCALE GENOMIC DNA]</scope>
    <source>
        <strain evidence="3">12NC29</strain>
    </source>
</reference>
<accession>A0A2N5VPU2</accession>
<sequence>MALVVEQSIIDNLESLVYDAELAFRSIMSIIAGFDIHPACYPCYIQGPALGDIPVIGEAEAARVVDDGLCGGSQLVLAFEEDAPCVEWIHALENRGFEVSSGFGYEADSNCAMLRGNTLIDLHLLTSGRRSCYRLGGDNHTVSNKKRPFKCILQWQVRKERAAAPFASSTLSAPPDDLPPNNGHPELPEYGTTTAADGEDDTTATADSTTEPSPEDDPDSLSSQPVTHEEQVCHYQVPPRRQQDPFSAEIITSQPTLQLYHRIYRGTCIISPRSKEAFFNYVGEVKTNGPHRGGVMIADGCQKSSTHGKGFGRYCCKKKLCHMMSLVGYDPQDKADDIREANDFIAAQLNKFAPGVYKAYQEDLKTNKLPSMDHMEYRIPYNLFDFASFITFTMFDFYNTPHLDGNLNKWTL</sequence>
<dbReference type="Pfam" id="PF20515">
    <property type="entry name" value="2OG-FeII_Oxy_6"/>
    <property type="match status" value="1"/>
</dbReference>
<feature type="domain" description="Tet-like 2OG-Fe(II) oxygenase" evidence="2">
    <location>
        <begin position="280"/>
        <end position="411"/>
    </location>
</feature>
<dbReference type="EMBL" id="PGCJ01000082">
    <property type="protein sequence ID" value="PLW51994.1"/>
    <property type="molecule type" value="Genomic_DNA"/>
</dbReference>
<dbReference type="AlphaFoldDB" id="A0A2N5VPU2"/>
<gene>
    <name evidence="3" type="ORF">PCANC_08438</name>
</gene>
<name>A0A2N5VPU2_9BASI</name>
<dbReference type="Proteomes" id="UP000235388">
    <property type="component" value="Unassembled WGS sequence"/>
</dbReference>
<organism evidence="3 4">
    <name type="scientific">Puccinia coronata f. sp. avenae</name>
    <dbReference type="NCBI Taxonomy" id="200324"/>
    <lineage>
        <taxon>Eukaryota</taxon>
        <taxon>Fungi</taxon>
        <taxon>Dikarya</taxon>
        <taxon>Basidiomycota</taxon>
        <taxon>Pucciniomycotina</taxon>
        <taxon>Pucciniomycetes</taxon>
        <taxon>Pucciniales</taxon>
        <taxon>Pucciniaceae</taxon>
        <taxon>Puccinia</taxon>
    </lineage>
</organism>
<feature type="region of interest" description="Disordered" evidence="1">
    <location>
        <begin position="166"/>
        <end position="231"/>
    </location>
</feature>
<evidence type="ECO:0000313" key="3">
    <source>
        <dbReference type="EMBL" id="PLW51994.1"/>
    </source>
</evidence>
<comment type="caution">
    <text evidence="3">The sequence shown here is derived from an EMBL/GenBank/DDBJ whole genome shotgun (WGS) entry which is preliminary data.</text>
</comment>
<keyword evidence="4" id="KW-1185">Reference proteome</keyword>
<evidence type="ECO:0000313" key="4">
    <source>
        <dbReference type="Proteomes" id="UP000235388"/>
    </source>
</evidence>